<feature type="domain" description="PDZ" evidence="5">
    <location>
        <begin position="264"/>
        <end position="343"/>
    </location>
</feature>
<dbReference type="PRINTS" id="PR00834">
    <property type="entry name" value="PROTEASES2C"/>
</dbReference>
<dbReference type="RefSeq" id="WP_213499971.1">
    <property type="nucleotide sequence ID" value="NZ_CP074694.1"/>
</dbReference>
<dbReference type="GO" id="GO:0004252">
    <property type="term" value="F:serine-type endopeptidase activity"/>
    <property type="evidence" value="ECO:0007669"/>
    <property type="project" value="InterPro"/>
</dbReference>
<dbReference type="InterPro" id="IPR001478">
    <property type="entry name" value="PDZ"/>
</dbReference>
<dbReference type="InterPro" id="IPR041489">
    <property type="entry name" value="PDZ_6"/>
</dbReference>
<dbReference type="SUPFAM" id="SSF50494">
    <property type="entry name" value="Trypsin-like serine proteases"/>
    <property type="match status" value="1"/>
</dbReference>
<comment type="similarity">
    <text evidence="1">Belongs to the peptidase S1C family.</text>
</comment>
<evidence type="ECO:0000259" key="5">
    <source>
        <dbReference type="PROSITE" id="PS50106"/>
    </source>
</evidence>
<keyword evidence="7" id="KW-1185">Reference proteome</keyword>
<dbReference type="InterPro" id="IPR043504">
    <property type="entry name" value="Peptidase_S1_PA_chymotrypsin"/>
</dbReference>
<feature type="chain" id="PRO_5033993338" evidence="4">
    <location>
        <begin position="22"/>
        <end position="358"/>
    </location>
</feature>
<dbReference type="Pfam" id="PF17820">
    <property type="entry name" value="PDZ_6"/>
    <property type="match status" value="1"/>
</dbReference>
<reference evidence="6" key="1">
    <citation type="submission" date="2021-05" db="EMBL/GenBank/DDBJ databases">
        <title>Complete genome sequence of the cellulolytic planctomycete Telmatocola sphagniphila SP2T and characterization of the first cellulase from planctomycetes.</title>
        <authorList>
            <person name="Rakitin A.L."/>
            <person name="Beletsky A.V."/>
            <person name="Naumoff D.G."/>
            <person name="Kulichevskaya I.S."/>
            <person name="Mardanov A.V."/>
            <person name="Ravin N.V."/>
            <person name="Dedysh S.N."/>
        </authorList>
    </citation>
    <scope>NUCLEOTIDE SEQUENCE</scope>
    <source>
        <strain evidence="6">SP2T</strain>
    </source>
</reference>
<dbReference type="InterPro" id="IPR001940">
    <property type="entry name" value="Peptidase_S1C"/>
</dbReference>
<dbReference type="PANTHER" id="PTHR22939:SF129">
    <property type="entry name" value="SERINE PROTEASE HTRA2, MITOCHONDRIAL"/>
    <property type="match status" value="1"/>
</dbReference>
<name>A0A8E6BCL5_9BACT</name>
<keyword evidence="3" id="KW-0378">Hydrolase</keyword>
<evidence type="ECO:0000256" key="2">
    <source>
        <dbReference type="ARBA" id="ARBA00022670"/>
    </source>
</evidence>
<dbReference type="AlphaFoldDB" id="A0A8E6BCL5"/>
<dbReference type="Gene3D" id="2.40.10.10">
    <property type="entry name" value="Trypsin-like serine proteases"/>
    <property type="match status" value="2"/>
</dbReference>
<accession>A0A8E6BCL5</accession>
<gene>
    <name evidence="6" type="ORF">KIH39_12630</name>
</gene>
<organism evidence="6 7">
    <name type="scientific">Telmatocola sphagniphila</name>
    <dbReference type="NCBI Taxonomy" id="1123043"/>
    <lineage>
        <taxon>Bacteria</taxon>
        <taxon>Pseudomonadati</taxon>
        <taxon>Planctomycetota</taxon>
        <taxon>Planctomycetia</taxon>
        <taxon>Gemmatales</taxon>
        <taxon>Gemmataceae</taxon>
    </lineage>
</organism>
<keyword evidence="4" id="KW-0732">Signal</keyword>
<keyword evidence="2" id="KW-0645">Protease</keyword>
<dbReference type="PANTHER" id="PTHR22939">
    <property type="entry name" value="SERINE PROTEASE FAMILY S1C HTRA-RELATED"/>
    <property type="match status" value="1"/>
</dbReference>
<dbReference type="SUPFAM" id="SSF50156">
    <property type="entry name" value="PDZ domain-like"/>
    <property type="match status" value="1"/>
</dbReference>
<evidence type="ECO:0000256" key="3">
    <source>
        <dbReference type="ARBA" id="ARBA00022801"/>
    </source>
</evidence>
<dbReference type="InterPro" id="IPR036034">
    <property type="entry name" value="PDZ_sf"/>
</dbReference>
<evidence type="ECO:0000313" key="6">
    <source>
        <dbReference type="EMBL" id="QVL34713.1"/>
    </source>
</evidence>
<evidence type="ECO:0000256" key="1">
    <source>
        <dbReference type="ARBA" id="ARBA00010541"/>
    </source>
</evidence>
<dbReference type="SMART" id="SM00228">
    <property type="entry name" value="PDZ"/>
    <property type="match status" value="1"/>
</dbReference>
<dbReference type="InterPro" id="IPR009003">
    <property type="entry name" value="Peptidase_S1_PA"/>
</dbReference>
<dbReference type="PROSITE" id="PS50106">
    <property type="entry name" value="PDZ"/>
    <property type="match status" value="1"/>
</dbReference>
<dbReference type="Gene3D" id="2.30.42.10">
    <property type="match status" value="1"/>
</dbReference>
<sequence>MIVRYILAVALFSGSVVGAKAQDSFSTAFQSANQKMVKIFGSGGFQGLVNYGSGIVISPEGHILTIATQLLDTADLRVHLSDGRRMKARVVVIEPELDAAIIQVQQEAKSSFKLDLPFYDIPASAKAMHVKPGDMIFSLNNSYQVAMRDEPMTVQRGVIAAISKLQARRGIFEAPFHGEVFFLDAITNNPGASGGALVTKDGQLIGMVGKEFRNSQSDTWANYAIPLNCKLEVKIDDKPRTISLVEFVELGMQGKWKPSPPRQERRGNGAYHGIIFVPNVVEQTPPYIEGVEPGSPAAKAGLKPDDLIVYFEGEPVYHIKLFREMIAKSEPGMKIRLEVRRGEKLIPIELELTTTPKK</sequence>
<protein>
    <submittedName>
        <fullName evidence="6">Trypsin-like peptidase domain-containing protein</fullName>
    </submittedName>
</protein>
<dbReference type="Pfam" id="PF13365">
    <property type="entry name" value="Trypsin_2"/>
    <property type="match status" value="1"/>
</dbReference>
<dbReference type="EMBL" id="CP074694">
    <property type="protein sequence ID" value="QVL34713.1"/>
    <property type="molecule type" value="Genomic_DNA"/>
</dbReference>
<dbReference type="KEGG" id="tsph:KIH39_12630"/>
<evidence type="ECO:0000256" key="4">
    <source>
        <dbReference type="SAM" id="SignalP"/>
    </source>
</evidence>
<feature type="signal peptide" evidence="4">
    <location>
        <begin position="1"/>
        <end position="21"/>
    </location>
</feature>
<proteinExistence type="inferred from homology"/>
<dbReference type="GO" id="GO:0006508">
    <property type="term" value="P:proteolysis"/>
    <property type="evidence" value="ECO:0007669"/>
    <property type="project" value="UniProtKB-KW"/>
</dbReference>
<evidence type="ECO:0000313" key="7">
    <source>
        <dbReference type="Proteomes" id="UP000676194"/>
    </source>
</evidence>
<dbReference type="Proteomes" id="UP000676194">
    <property type="component" value="Chromosome"/>
</dbReference>